<evidence type="ECO:0000259" key="6">
    <source>
        <dbReference type="PROSITE" id="PS50002"/>
    </source>
</evidence>
<keyword evidence="8" id="KW-1185">Reference proteome</keyword>
<dbReference type="InterPro" id="IPR036236">
    <property type="entry name" value="Znf_C2H2_sf"/>
</dbReference>
<evidence type="ECO:0000256" key="1">
    <source>
        <dbReference type="ARBA" id="ARBA00022443"/>
    </source>
</evidence>
<keyword evidence="2" id="KW-0479">Metal-binding</keyword>
<dbReference type="PROSITE" id="PS00028">
    <property type="entry name" value="ZINC_FINGER_C2H2_1"/>
    <property type="match status" value="1"/>
</dbReference>
<dbReference type="GO" id="GO:0008270">
    <property type="term" value="F:zinc ion binding"/>
    <property type="evidence" value="ECO:0007669"/>
    <property type="project" value="UniProtKB-KW"/>
</dbReference>
<dbReference type="EMBL" id="JAIWYP010000005">
    <property type="protein sequence ID" value="KAH3824288.1"/>
    <property type="molecule type" value="Genomic_DNA"/>
</dbReference>
<dbReference type="Gene3D" id="2.30.30.40">
    <property type="entry name" value="SH3 Domains"/>
    <property type="match status" value="1"/>
</dbReference>
<evidence type="ECO:0000256" key="4">
    <source>
        <dbReference type="ARBA" id="ARBA00022833"/>
    </source>
</evidence>
<name>A0A9D4GWH9_DREPO</name>
<dbReference type="InterPro" id="IPR036028">
    <property type="entry name" value="SH3-like_dom_sf"/>
</dbReference>
<comment type="caution">
    <text evidence="7">The sequence shown here is derived from an EMBL/GenBank/DDBJ whole genome shotgun (WGS) entry which is preliminary data.</text>
</comment>
<keyword evidence="4" id="KW-0862">Zinc</keyword>
<reference evidence="7" key="1">
    <citation type="journal article" date="2019" name="bioRxiv">
        <title>The Genome of the Zebra Mussel, Dreissena polymorpha: A Resource for Invasive Species Research.</title>
        <authorList>
            <person name="McCartney M.A."/>
            <person name="Auch B."/>
            <person name="Kono T."/>
            <person name="Mallez S."/>
            <person name="Zhang Y."/>
            <person name="Obille A."/>
            <person name="Becker A."/>
            <person name="Abrahante J.E."/>
            <person name="Garbe J."/>
            <person name="Badalamenti J.P."/>
            <person name="Herman A."/>
            <person name="Mangelson H."/>
            <person name="Liachko I."/>
            <person name="Sullivan S."/>
            <person name="Sone E.D."/>
            <person name="Koren S."/>
            <person name="Silverstein K.A.T."/>
            <person name="Beckman K.B."/>
            <person name="Gohl D.M."/>
        </authorList>
    </citation>
    <scope>NUCLEOTIDE SEQUENCE</scope>
    <source>
        <strain evidence="7">Duluth1</strain>
        <tissue evidence="7">Whole animal</tissue>
    </source>
</reference>
<evidence type="ECO:0000256" key="5">
    <source>
        <dbReference type="PROSITE-ProRule" id="PRU00192"/>
    </source>
</evidence>
<proteinExistence type="predicted"/>
<evidence type="ECO:0000256" key="3">
    <source>
        <dbReference type="ARBA" id="ARBA00022771"/>
    </source>
</evidence>
<dbReference type="SUPFAM" id="SSF57667">
    <property type="entry name" value="beta-beta-alpha zinc fingers"/>
    <property type="match status" value="1"/>
</dbReference>
<dbReference type="GO" id="GO:0003676">
    <property type="term" value="F:nucleic acid binding"/>
    <property type="evidence" value="ECO:0007669"/>
    <property type="project" value="InterPro"/>
</dbReference>
<dbReference type="SUPFAM" id="SSF50044">
    <property type="entry name" value="SH3-domain"/>
    <property type="match status" value="1"/>
</dbReference>
<dbReference type="InterPro" id="IPR003604">
    <property type="entry name" value="Matrin/U1-like-C_Znf_C2H2"/>
</dbReference>
<dbReference type="InterPro" id="IPR013087">
    <property type="entry name" value="Znf_C2H2_type"/>
</dbReference>
<protein>
    <recommendedName>
        <fullName evidence="6">SH3 domain-containing protein</fullName>
    </recommendedName>
</protein>
<dbReference type="PROSITE" id="PS50002">
    <property type="entry name" value="SH3"/>
    <property type="match status" value="1"/>
</dbReference>
<evidence type="ECO:0000256" key="2">
    <source>
        <dbReference type="ARBA" id="ARBA00022723"/>
    </source>
</evidence>
<organism evidence="7 8">
    <name type="scientific">Dreissena polymorpha</name>
    <name type="common">Zebra mussel</name>
    <name type="synonym">Mytilus polymorpha</name>
    <dbReference type="NCBI Taxonomy" id="45954"/>
    <lineage>
        <taxon>Eukaryota</taxon>
        <taxon>Metazoa</taxon>
        <taxon>Spiralia</taxon>
        <taxon>Lophotrochozoa</taxon>
        <taxon>Mollusca</taxon>
        <taxon>Bivalvia</taxon>
        <taxon>Autobranchia</taxon>
        <taxon>Heteroconchia</taxon>
        <taxon>Euheterodonta</taxon>
        <taxon>Imparidentia</taxon>
        <taxon>Neoheterodontei</taxon>
        <taxon>Myida</taxon>
        <taxon>Dreissenoidea</taxon>
        <taxon>Dreissenidae</taxon>
        <taxon>Dreissena</taxon>
    </lineage>
</organism>
<evidence type="ECO:0000313" key="8">
    <source>
        <dbReference type="Proteomes" id="UP000828390"/>
    </source>
</evidence>
<sequence>MSLHPGTYKGPCGRGIFALKDWSTPLKRPEALRQAKAEEVSFWKPGQKLMMKYSYQGNVNSPLGKELTISRKSLVVFVSRYDEHWIMVRDETGQEGYVPDSYVMANPEEVKTLPWLEGQQQQAVKQESAEFKPYRSAYATKESNSTPAQDASQFYCRVCDKQLNGPIPYQVHMNSKAHKEEMEVQASYN</sequence>
<dbReference type="OrthoDB" id="5971719at2759"/>
<dbReference type="Pfam" id="PF12171">
    <property type="entry name" value="zf-C2H2_jaz"/>
    <property type="match status" value="1"/>
</dbReference>
<dbReference type="AlphaFoldDB" id="A0A9D4GWH9"/>
<keyword evidence="3" id="KW-0863">Zinc-finger</keyword>
<dbReference type="SMART" id="SM00451">
    <property type="entry name" value="ZnF_U1"/>
    <property type="match status" value="1"/>
</dbReference>
<feature type="domain" description="SH3" evidence="6">
    <location>
        <begin position="44"/>
        <end position="108"/>
    </location>
</feature>
<dbReference type="InterPro" id="IPR022755">
    <property type="entry name" value="Znf_C2H2_jaz"/>
</dbReference>
<gene>
    <name evidence="7" type="ORF">DPMN_126122</name>
</gene>
<dbReference type="InterPro" id="IPR001452">
    <property type="entry name" value="SH3_domain"/>
</dbReference>
<dbReference type="Proteomes" id="UP000828390">
    <property type="component" value="Unassembled WGS sequence"/>
</dbReference>
<accession>A0A9D4GWH9</accession>
<reference evidence="7" key="2">
    <citation type="submission" date="2020-11" db="EMBL/GenBank/DDBJ databases">
        <authorList>
            <person name="McCartney M.A."/>
            <person name="Auch B."/>
            <person name="Kono T."/>
            <person name="Mallez S."/>
            <person name="Becker A."/>
            <person name="Gohl D.M."/>
            <person name="Silverstein K.A.T."/>
            <person name="Koren S."/>
            <person name="Bechman K.B."/>
            <person name="Herman A."/>
            <person name="Abrahante J.E."/>
            <person name="Garbe J."/>
        </authorList>
    </citation>
    <scope>NUCLEOTIDE SEQUENCE</scope>
    <source>
        <strain evidence="7">Duluth1</strain>
        <tissue evidence="7">Whole animal</tissue>
    </source>
</reference>
<keyword evidence="1 5" id="KW-0728">SH3 domain</keyword>
<dbReference type="Gene3D" id="3.30.160.60">
    <property type="entry name" value="Classic Zinc Finger"/>
    <property type="match status" value="1"/>
</dbReference>
<evidence type="ECO:0000313" key="7">
    <source>
        <dbReference type="EMBL" id="KAH3824288.1"/>
    </source>
</evidence>